<dbReference type="InterPro" id="IPR050566">
    <property type="entry name" value="Deoxyribonucleoside_kinase"/>
</dbReference>
<dbReference type="Pfam" id="PF01712">
    <property type="entry name" value="dNK"/>
    <property type="match status" value="1"/>
</dbReference>
<dbReference type="PANTHER" id="PTHR10513:SF35">
    <property type="entry name" value="DEOXYADENOSINE KINASE"/>
    <property type="match status" value="1"/>
</dbReference>
<feature type="domain" description="Deoxynucleoside kinase" evidence="1">
    <location>
        <begin position="37"/>
        <end position="208"/>
    </location>
</feature>
<sequence length="232" mass="26831">MEILVALGGLALATLLIIRNICRRSRRRTRVNKIMVYVEGNIGVGKTTLLQKLAEKGYPVVQEPVKLWTDCNGVNFLDLYSKDLPKWAFTFQTLALFSIWHEQAEACGNQPIIIMERSVHSVVKMFALNQFKNGFLSLPQYLLLEKLSQMLSGRFKRREVFIYLHTTAKEAHQRMKLRARSEETGLSLQYFQQLQEILLGWMTKEEKLQLVVNASQGPQEVFRVVERFLQAL</sequence>
<dbReference type="GO" id="GO:0005737">
    <property type="term" value="C:cytoplasm"/>
    <property type="evidence" value="ECO:0007669"/>
    <property type="project" value="TreeGrafter"/>
</dbReference>
<dbReference type="Proteomes" id="UP000515158">
    <property type="component" value="Unplaced"/>
</dbReference>
<evidence type="ECO:0000259" key="1">
    <source>
        <dbReference type="Pfam" id="PF01712"/>
    </source>
</evidence>
<proteinExistence type="predicted"/>
<keyword evidence="2" id="KW-1185">Reference proteome</keyword>
<dbReference type="InParanoid" id="A0A6P8ZQQ7"/>
<dbReference type="GO" id="GO:0019136">
    <property type="term" value="F:deoxynucleoside kinase activity"/>
    <property type="evidence" value="ECO:0007669"/>
    <property type="project" value="TreeGrafter"/>
</dbReference>
<reference evidence="3" key="1">
    <citation type="submission" date="2025-08" db="UniProtKB">
        <authorList>
            <consortium name="RefSeq"/>
        </authorList>
    </citation>
    <scope>IDENTIFICATION</scope>
    <source>
        <tissue evidence="3">Total insect</tissue>
    </source>
</reference>
<accession>A0A6P8ZQQ7</accession>
<evidence type="ECO:0000313" key="3">
    <source>
        <dbReference type="RefSeq" id="XP_034246274.1"/>
    </source>
</evidence>
<dbReference type="InterPro" id="IPR031314">
    <property type="entry name" value="DNK_dom"/>
</dbReference>
<dbReference type="GeneID" id="117648133"/>
<name>A0A6P8ZQQ7_THRPL</name>
<dbReference type="SUPFAM" id="SSF52540">
    <property type="entry name" value="P-loop containing nucleoside triphosphate hydrolases"/>
    <property type="match status" value="1"/>
</dbReference>
<gene>
    <name evidence="3" type="primary">LOC117648133</name>
</gene>
<organism evidence="3">
    <name type="scientific">Thrips palmi</name>
    <name type="common">Melon thrips</name>
    <dbReference type="NCBI Taxonomy" id="161013"/>
    <lineage>
        <taxon>Eukaryota</taxon>
        <taxon>Metazoa</taxon>
        <taxon>Ecdysozoa</taxon>
        <taxon>Arthropoda</taxon>
        <taxon>Hexapoda</taxon>
        <taxon>Insecta</taxon>
        <taxon>Pterygota</taxon>
        <taxon>Neoptera</taxon>
        <taxon>Paraneoptera</taxon>
        <taxon>Thysanoptera</taxon>
        <taxon>Terebrantia</taxon>
        <taxon>Thripoidea</taxon>
        <taxon>Thripidae</taxon>
        <taxon>Thrips</taxon>
    </lineage>
</organism>
<dbReference type="OrthoDB" id="567086at2759"/>
<evidence type="ECO:0000313" key="2">
    <source>
        <dbReference type="Proteomes" id="UP000515158"/>
    </source>
</evidence>
<dbReference type="KEGG" id="tpal:117648133"/>
<dbReference type="InterPro" id="IPR027417">
    <property type="entry name" value="P-loop_NTPase"/>
</dbReference>
<dbReference type="AlphaFoldDB" id="A0A6P8ZQQ7"/>
<dbReference type="Gene3D" id="3.40.50.300">
    <property type="entry name" value="P-loop containing nucleotide triphosphate hydrolases"/>
    <property type="match status" value="1"/>
</dbReference>
<dbReference type="PANTHER" id="PTHR10513">
    <property type="entry name" value="DEOXYNUCLEOSIDE KINASE"/>
    <property type="match status" value="1"/>
</dbReference>
<protein>
    <submittedName>
        <fullName evidence="3">Deoxynucleoside kinase-like</fullName>
    </submittedName>
</protein>
<dbReference type="RefSeq" id="XP_034246274.1">
    <property type="nucleotide sequence ID" value="XM_034390383.1"/>
</dbReference>